<dbReference type="RefSeq" id="WP_099305340.1">
    <property type="nucleotide sequence ID" value="NZ_PDVP01000003.1"/>
</dbReference>
<feature type="transmembrane region" description="Helical" evidence="6">
    <location>
        <begin position="432"/>
        <end position="454"/>
    </location>
</feature>
<feature type="transmembrane region" description="Helical" evidence="6">
    <location>
        <begin position="207"/>
        <end position="227"/>
    </location>
</feature>
<dbReference type="GO" id="GO:0005886">
    <property type="term" value="C:plasma membrane"/>
    <property type="evidence" value="ECO:0007669"/>
    <property type="project" value="UniProtKB-SubCell"/>
</dbReference>
<evidence type="ECO:0000256" key="5">
    <source>
        <dbReference type="ARBA" id="ARBA00023136"/>
    </source>
</evidence>
<dbReference type="InterPro" id="IPR002797">
    <property type="entry name" value="Polysacc_synth"/>
</dbReference>
<dbReference type="PANTHER" id="PTHR30250:SF11">
    <property type="entry name" value="O-ANTIGEN TRANSPORTER-RELATED"/>
    <property type="match status" value="1"/>
</dbReference>
<keyword evidence="4 6" id="KW-1133">Transmembrane helix</keyword>
<feature type="transmembrane region" description="Helical" evidence="6">
    <location>
        <begin position="379"/>
        <end position="400"/>
    </location>
</feature>
<comment type="caution">
    <text evidence="7">The sequence shown here is derived from an EMBL/GenBank/DDBJ whole genome shotgun (WGS) entry which is preliminary data.</text>
</comment>
<feature type="transmembrane region" description="Helical" evidence="6">
    <location>
        <begin position="145"/>
        <end position="166"/>
    </location>
</feature>
<keyword evidence="8" id="KW-1185">Reference proteome</keyword>
<keyword evidence="2" id="KW-1003">Cell membrane</keyword>
<feature type="transmembrane region" description="Helical" evidence="6">
    <location>
        <begin position="247"/>
        <end position="269"/>
    </location>
</feature>
<comment type="subcellular location">
    <subcellularLocation>
        <location evidence="1">Cell membrane</location>
        <topology evidence="1">Multi-pass membrane protein</topology>
    </subcellularLocation>
</comment>
<feature type="transmembrane region" description="Helical" evidence="6">
    <location>
        <begin position="45"/>
        <end position="68"/>
    </location>
</feature>
<evidence type="ECO:0000313" key="7">
    <source>
        <dbReference type="EMBL" id="PHP67450.1"/>
    </source>
</evidence>
<dbReference type="AlphaFoldDB" id="A0A2G1QPR6"/>
<feature type="transmembrane region" description="Helical" evidence="6">
    <location>
        <begin position="353"/>
        <end position="373"/>
    </location>
</feature>
<keyword evidence="3 6" id="KW-0812">Transmembrane</keyword>
<evidence type="ECO:0000256" key="6">
    <source>
        <dbReference type="SAM" id="Phobius"/>
    </source>
</evidence>
<dbReference type="InterPro" id="IPR050833">
    <property type="entry name" value="Poly_Biosynth_Transport"/>
</dbReference>
<evidence type="ECO:0000256" key="2">
    <source>
        <dbReference type="ARBA" id="ARBA00022475"/>
    </source>
</evidence>
<evidence type="ECO:0000256" key="4">
    <source>
        <dbReference type="ARBA" id="ARBA00022989"/>
    </source>
</evidence>
<evidence type="ECO:0000313" key="8">
    <source>
        <dbReference type="Proteomes" id="UP000221168"/>
    </source>
</evidence>
<feature type="transmembrane region" description="Helical" evidence="6">
    <location>
        <begin position="323"/>
        <end position="341"/>
    </location>
</feature>
<feature type="transmembrane region" description="Helical" evidence="6">
    <location>
        <begin position="172"/>
        <end position="195"/>
    </location>
</feature>
<evidence type="ECO:0000256" key="3">
    <source>
        <dbReference type="ARBA" id="ARBA00022692"/>
    </source>
</evidence>
<gene>
    <name evidence="7" type="ORF">CSC94_07000</name>
</gene>
<dbReference type="PANTHER" id="PTHR30250">
    <property type="entry name" value="PST FAMILY PREDICTED COLANIC ACID TRANSPORTER"/>
    <property type="match status" value="1"/>
</dbReference>
<organism evidence="7 8">
    <name type="scientific">Zhengella mangrovi</name>
    <dbReference type="NCBI Taxonomy" id="1982044"/>
    <lineage>
        <taxon>Bacteria</taxon>
        <taxon>Pseudomonadati</taxon>
        <taxon>Pseudomonadota</taxon>
        <taxon>Alphaproteobacteria</taxon>
        <taxon>Hyphomicrobiales</taxon>
        <taxon>Notoacmeibacteraceae</taxon>
        <taxon>Zhengella</taxon>
    </lineage>
</organism>
<dbReference type="EMBL" id="PDVP01000003">
    <property type="protein sequence ID" value="PHP67450.1"/>
    <property type="molecule type" value="Genomic_DNA"/>
</dbReference>
<reference evidence="7 8" key="1">
    <citation type="submission" date="2017-10" db="EMBL/GenBank/DDBJ databases">
        <title>Sedimentibacterium mangrovi gen. nov., sp. nov., a novel member of family Phyllobacteriacea isolated from mangrove sediment.</title>
        <authorList>
            <person name="Liao H."/>
            <person name="Tian Y."/>
        </authorList>
    </citation>
    <scope>NUCLEOTIDE SEQUENCE [LARGE SCALE GENOMIC DNA]</scope>
    <source>
        <strain evidence="7 8">X9-2-2</strain>
    </source>
</reference>
<feature type="transmembrane region" description="Helical" evidence="6">
    <location>
        <begin position="80"/>
        <end position="102"/>
    </location>
</feature>
<evidence type="ECO:0008006" key="9">
    <source>
        <dbReference type="Google" id="ProtNLM"/>
    </source>
</evidence>
<evidence type="ECO:0000256" key="1">
    <source>
        <dbReference type="ARBA" id="ARBA00004651"/>
    </source>
</evidence>
<feature type="transmembrane region" description="Helical" evidence="6">
    <location>
        <begin position="117"/>
        <end position="138"/>
    </location>
</feature>
<keyword evidence="5 6" id="KW-0472">Membrane</keyword>
<protein>
    <recommendedName>
        <fullName evidence="9">Polysaccharide biosynthesis protein C-terminal domain-containing protein</fullName>
    </recommendedName>
</protein>
<dbReference type="Proteomes" id="UP000221168">
    <property type="component" value="Unassembled WGS sequence"/>
</dbReference>
<sequence length="470" mass="49240">MRLTGPLASFFVYGIAIVLMKGFSLITIPLLAWKLPPADFGELDLSASIVEFVALFSALGMTELVYRFCAGETPEERRSLSELAGTGAIAIAILLLLVQALADPLRQWSSLSVSPVAFRLALAGAGITALIETPLAWLRLRDRPLAFLGFILLRAVAQIALVWTVLGLGMGASGVLAANASIDLLVAMVLVTAFLRENGMAMSPVMLRRIAAYGLPIVLSGLCMFALGAADRWFIAGAVTRADMAQYAIAAKLALATALVVQPFGLWWYPRRLAMLARPGGQEANANAWLAGLAILSGGAVAVHLAMPAFVRMALPHSYAASLHWLPWLIGVIALNELVSLSNAGAYMRANTLAVLAVNGAAAALAIAAYALLIPAWGLAGAIAATWIAQAFRLAAFIVLSRREAPVPLVSKSAVMIVSAAAWPAILLPADAGLALTATAVLAAPTLAFLALAVSRPGLLRRVHVHALRA</sequence>
<dbReference type="OrthoDB" id="9815248at2"/>
<dbReference type="Pfam" id="PF01943">
    <property type="entry name" value="Polysacc_synt"/>
    <property type="match status" value="1"/>
</dbReference>
<name>A0A2G1QPR6_9HYPH</name>
<feature type="transmembrane region" description="Helical" evidence="6">
    <location>
        <begin position="407"/>
        <end position="426"/>
    </location>
</feature>
<feature type="transmembrane region" description="Helical" evidence="6">
    <location>
        <begin position="289"/>
        <end position="311"/>
    </location>
</feature>
<proteinExistence type="predicted"/>
<feature type="transmembrane region" description="Helical" evidence="6">
    <location>
        <begin position="7"/>
        <end position="33"/>
    </location>
</feature>
<accession>A0A2G1QPR6</accession>